<dbReference type="Gene3D" id="3.40.50.1010">
    <property type="entry name" value="5'-nuclease"/>
    <property type="match status" value="1"/>
</dbReference>
<organism evidence="2 3">
    <name type="scientific">Candidatus Raymondbacteria bacterium RIFOXYD12_FULL_49_13</name>
    <dbReference type="NCBI Taxonomy" id="1817890"/>
    <lineage>
        <taxon>Bacteria</taxon>
        <taxon>Raymondiibacteriota</taxon>
    </lineage>
</organism>
<dbReference type="InterPro" id="IPR029060">
    <property type="entry name" value="PIN-like_dom_sf"/>
</dbReference>
<reference evidence="2 3" key="1">
    <citation type="journal article" date="2016" name="Nat. Commun.">
        <title>Thousands of microbial genomes shed light on interconnected biogeochemical processes in an aquifer system.</title>
        <authorList>
            <person name="Anantharaman K."/>
            <person name="Brown C.T."/>
            <person name="Hug L.A."/>
            <person name="Sharon I."/>
            <person name="Castelle C.J."/>
            <person name="Probst A.J."/>
            <person name="Thomas B.C."/>
            <person name="Singh A."/>
            <person name="Wilkins M.J."/>
            <person name="Karaoz U."/>
            <person name="Brodie E.L."/>
            <person name="Williams K.H."/>
            <person name="Hubbard S.S."/>
            <person name="Banfield J.F."/>
        </authorList>
    </citation>
    <scope>NUCLEOTIDE SEQUENCE [LARGE SCALE GENOMIC DNA]</scope>
</reference>
<dbReference type="Proteomes" id="UP000179243">
    <property type="component" value="Unassembled WGS sequence"/>
</dbReference>
<name>A0A1F7FFP3_UNCRA</name>
<sequence>MDKPKKKTVYLDNCCFNRPYDSQLQEKVHLETEAKLYVQDLIKQNSLDLIWSFMLDFENSANPLAEQKESILEWKYTAKTTVQALDEVRISANKIQLETNLKSKDALHIACAIHAKADFLLTTDTRMLKSKINGILIVNPVEFVFILSEEAL</sequence>
<protein>
    <recommendedName>
        <fullName evidence="1">PIN domain-containing protein</fullName>
    </recommendedName>
</protein>
<proteinExistence type="predicted"/>
<comment type="caution">
    <text evidence="2">The sequence shown here is derived from an EMBL/GenBank/DDBJ whole genome shotgun (WGS) entry which is preliminary data.</text>
</comment>
<dbReference type="InterPro" id="IPR002716">
    <property type="entry name" value="PIN_dom"/>
</dbReference>
<evidence type="ECO:0000259" key="1">
    <source>
        <dbReference type="Pfam" id="PF01850"/>
    </source>
</evidence>
<feature type="domain" description="PIN" evidence="1">
    <location>
        <begin position="84"/>
        <end position="128"/>
    </location>
</feature>
<dbReference type="EMBL" id="MFYX01000056">
    <property type="protein sequence ID" value="OGK05428.1"/>
    <property type="molecule type" value="Genomic_DNA"/>
</dbReference>
<dbReference type="AlphaFoldDB" id="A0A1F7FFP3"/>
<accession>A0A1F7FFP3</accession>
<evidence type="ECO:0000313" key="2">
    <source>
        <dbReference type="EMBL" id="OGK05428.1"/>
    </source>
</evidence>
<evidence type="ECO:0000313" key="3">
    <source>
        <dbReference type="Proteomes" id="UP000179243"/>
    </source>
</evidence>
<dbReference type="SUPFAM" id="SSF88723">
    <property type="entry name" value="PIN domain-like"/>
    <property type="match status" value="1"/>
</dbReference>
<gene>
    <name evidence="2" type="ORF">A2519_03265</name>
</gene>
<dbReference type="Pfam" id="PF01850">
    <property type="entry name" value="PIN"/>
    <property type="match status" value="1"/>
</dbReference>